<feature type="coiled-coil region" evidence="1">
    <location>
        <begin position="123"/>
        <end position="171"/>
    </location>
</feature>
<evidence type="ECO:0000313" key="4">
    <source>
        <dbReference type="Proteomes" id="UP000501690"/>
    </source>
</evidence>
<dbReference type="Proteomes" id="UP000501690">
    <property type="component" value="Linkage Group LG2"/>
</dbReference>
<evidence type="ECO:0000256" key="2">
    <source>
        <dbReference type="SAM" id="MobiDB-lite"/>
    </source>
</evidence>
<proteinExistence type="predicted"/>
<keyword evidence="1" id="KW-0175">Coiled coil</keyword>
<sequence length="219" mass="24471">MALSQKDILRHVNESEITQSDSKLKKERKTGSEGIPVIVSEVSDSTDHLPISDLLRTSKLTSTGSRKSFWDEDFEHLAHGRAYNFSVVDDTVLSKRTPESAREGLLRCLHQAEASSLFLVGRMEALELKELKLVVDLESAQKEMVQLRSEASELAEIRQSLKEKMENDKEEMVDQLCATLNQGFQLALDQVKALCPDADISQAAITKEVVNGELVEIDE</sequence>
<evidence type="ECO:0000256" key="1">
    <source>
        <dbReference type="SAM" id="Coils"/>
    </source>
</evidence>
<evidence type="ECO:0000313" key="3">
    <source>
        <dbReference type="EMBL" id="QCD83289.1"/>
    </source>
</evidence>
<name>A0A4D6L483_VIGUN</name>
<dbReference type="EMBL" id="CP039346">
    <property type="protein sequence ID" value="QCD83289.1"/>
    <property type="molecule type" value="Genomic_DNA"/>
</dbReference>
<reference evidence="3 4" key="1">
    <citation type="submission" date="2019-04" db="EMBL/GenBank/DDBJ databases">
        <title>An improved genome assembly and genetic linkage map for asparagus bean, Vigna unguiculata ssp. sesquipedialis.</title>
        <authorList>
            <person name="Xia Q."/>
            <person name="Zhang R."/>
            <person name="Dong Y."/>
        </authorList>
    </citation>
    <scope>NUCLEOTIDE SEQUENCE [LARGE SCALE GENOMIC DNA]</scope>
    <source>
        <tissue evidence="3">Leaf</tissue>
    </source>
</reference>
<dbReference type="AlphaFoldDB" id="A0A4D6L483"/>
<accession>A0A4D6L483</accession>
<keyword evidence="4" id="KW-1185">Reference proteome</keyword>
<feature type="region of interest" description="Disordered" evidence="2">
    <location>
        <begin position="1"/>
        <end position="32"/>
    </location>
</feature>
<protein>
    <submittedName>
        <fullName evidence="3">Uncharacterized protein</fullName>
    </submittedName>
</protein>
<gene>
    <name evidence="3" type="ORF">DEO72_LG2g3633</name>
</gene>
<organism evidence="3 4">
    <name type="scientific">Vigna unguiculata</name>
    <name type="common">Cowpea</name>
    <dbReference type="NCBI Taxonomy" id="3917"/>
    <lineage>
        <taxon>Eukaryota</taxon>
        <taxon>Viridiplantae</taxon>
        <taxon>Streptophyta</taxon>
        <taxon>Embryophyta</taxon>
        <taxon>Tracheophyta</taxon>
        <taxon>Spermatophyta</taxon>
        <taxon>Magnoliopsida</taxon>
        <taxon>eudicotyledons</taxon>
        <taxon>Gunneridae</taxon>
        <taxon>Pentapetalae</taxon>
        <taxon>rosids</taxon>
        <taxon>fabids</taxon>
        <taxon>Fabales</taxon>
        <taxon>Fabaceae</taxon>
        <taxon>Papilionoideae</taxon>
        <taxon>50 kb inversion clade</taxon>
        <taxon>NPAAA clade</taxon>
        <taxon>indigoferoid/millettioid clade</taxon>
        <taxon>Phaseoleae</taxon>
        <taxon>Vigna</taxon>
    </lineage>
</organism>